<evidence type="ECO:0000313" key="4">
    <source>
        <dbReference type="Proteomes" id="UP001165121"/>
    </source>
</evidence>
<evidence type="ECO:0000256" key="1">
    <source>
        <dbReference type="SAM" id="MobiDB-lite"/>
    </source>
</evidence>
<gene>
    <name evidence="3" type="ORF">Pfra01_002541600</name>
</gene>
<dbReference type="OrthoDB" id="123284at2759"/>
<dbReference type="EMBL" id="BSXT01004777">
    <property type="protein sequence ID" value="GMF58919.1"/>
    <property type="molecule type" value="Genomic_DNA"/>
</dbReference>
<name>A0A9W7D5M7_9STRA</name>
<feature type="region of interest" description="Disordered" evidence="1">
    <location>
        <begin position="81"/>
        <end position="100"/>
    </location>
</feature>
<reference evidence="3" key="1">
    <citation type="submission" date="2023-04" db="EMBL/GenBank/DDBJ databases">
        <title>Phytophthora fragariaefolia NBRC 109709.</title>
        <authorList>
            <person name="Ichikawa N."/>
            <person name="Sato H."/>
            <person name="Tonouchi N."/>
        </authorList>
    </citation>
    <scope>NUCLEOTIDE SEQUENCE</scope>
    <source>
        <strain evidence="3">NBRC 109709</strain>
    </source>
</reference>
<dbReference type="AlphaFoldDB" id="A0A9W7D5M7"/>
<dbReference type="Proteomes" id="UP001165121">
    <property type="component" value="Unassembled WGS sequence"/>
</dbReference>
<protein>
    <submittedName>
        <fullName evidence="3">Unnamed protein product</fullName>
    </submittedName>
</protein>
<sequence>MQNCFPTLFPNGEGGFNPLSISEGKNEVRVHEPKLAEYRAHLMKWHDRRFVIHRNFKFFCMNLIHRRQIDGLVRRVSDVGSTNGADGDAGEPSPMKSPNKDLASAMKIVESLKPYFRVVRGSGLYWANVRDDLMSMIGIRLLPTRWPTFTLTLSAADTIWPDFFRACNPELSLEQCRHLPAKDRRRMLNENPDIAARFFRYRFQPFFDNILCGSEKPLGEIADFFWRVEFQQRGSPHIHALLWIKDAPDVLELSQTDEGRRSLAQFVDNSISVLSKSISDLERCSCPTCSSSRDAKIDVLALRPPASESEEWLCDVSRLVQRVQQHICFAEAGCRKKTMNADLVSLKHLSRKQQ</sequence>
<comment type="caution">
    <text evidence="3">The sequence shown here is derived from an EMBL/GenBank/DDBJ whole genome shotgun (WGS) entry which is preliminary data.</text>
</comment>
<organism evidence="3 4">
    <name type="scientific">Phytophthora fragariaefolia</name>
    <dbReference type="NCBI Taxonomy" id="1490495"/>
    <lineage>
        <taxon>Eukaryota</taxon>
        <taxon>Sar</taxon>
        <taxon>Stramenopiles</taxon>
        <taxon>Oomycota</taxon>
        <taxon>Peronosporomycetes</taxon>
        <taxon>Peronosporales</taxon>
        <taxon>Peronosporaceae</taxon>
        <taxon>Phytophthora</taxon>
    </lineage>
</organism>
<dbReference type="Pfam" id="PF14214">
    <property type="entry name" value="Helitron_like_N"/>
    <property type="match status" value="1"/>
</dbReference>
<evidence type="ECO:0000313" key="3">
    <source>
        <dbReference type="EMBL" id="GMF58919.1"/>
    </source>
</evidence>
<dbReference type="InterPro" id="IPR025476">
    <property type="entry name" value="Helitron_helicase-like"/>
</dbReference>
<accession>A0A9W7D5M7</accession>
<keyword evidence="4" id="KW-1185">Reference proteome</keyword>
<evidence type="ECO:0000259" key="2">
    <source>
        <dbReference type="Pfam" id="PF14214"/>
    </source>
</evidence>
<feature type="domain" description="Helitron helicase-like" evidence="2">
    <location>
        <begin position="38"/>
        <end position="242"/>
    </location>
</feature>
<proteinExistence type="predicted"/>